<organism evidence="2 3">
    <name type="scientific">Daphnia pulex</name>
    <name type="common">Water flea</name>
    <dbReference type="NCBI Taxonomy" id="6669"/>
    <lineage>
        <taxon>Eukaryota</taxon>
        <taxon>Metazoa</taxon>
        <taxon>Ecdysozoa</taxon>
        <taxon>Arthropoda</taxon>
        <taxon>Crustacea</taxon>
        <taxon>Branchiopoda</taxon>
        <taxon>Diplostraca</taxon>
        <taxon>Cladocera</taxon>
        <taxon>Anomopoda</taxon>
        <taxon>Daphniidae</taxon>
        <taxon>Daphnia</taxon>
    </lineage>
</organism>
<gene>
    <name evidence="2" type="ORF">DAPPUDRAFT_109897</name>
</gene>
<evidence type="ECO:0000256" key="1">
    <source>
        <dbReference type="SAM" id="MobiDB-lite"/>
    </source>
</evidence>
<dbReference type="EMBL" id="GL732592">
    <property type="protein sequence ID" value="EFX73337.1"/>
    <property type="molecule type" value="Genomic_DNA"/>
</dbReference>
<reference evidence="2 3" key="1">
    <citation type="journal article" date="2011" name="Science">
        <title>The ecoresponsive genome of Daphnia pulex.</title>
        <authorList>
            <person name="Colbourne J.K."/>
            <person name="Pfrender M.E."/>
            <person name="Gilbert D."/>
            <person name="Thomas W.K."/>
            <person name="Tucker A."/>
            <person name="Oakley T.H."/>
            <person name="Tokishita S."/>
            <person name="Aerts A."/>
            <person name="Arnold G.J."/>
            <person name="Basu M.K."/>
            <person name="Bauer D.J."/>
            <person name="Caceres C.E."/>
            <person name="Carmel L."/>
            <person name="Casola C."/>
            <person name="Choi J.H."/>
            <person name="Detter J.C."/>
            <person name="Dong Q."/>
            <person name="Dusheyko S."/>
            <person name="Eads B.D."/>
            <person name="Frohlich T."/>
            <person name="Geiler-Samerotte K.A."/>
            <person name="Gerlach D."/>
            <person name="Hatcher P."/>
            <person name="Jogdeo S."/>
            <person name="Krijgsveld J."/>
            <person name="Kriventseva E.V."/>
            <person name="Kultz D."/>
            <person name="Laforsch C."/>
            <person name="Lindquist E."/>
            <person name="Lopez J."/>
            <person name="Manak J.R."/>
            <person name="Muller J."/>
            <person name="Pangilinan J."/>
            <person name="Patwardhan R.P."/>
            <person name="Pitluck S."/>
            <person name="Pritham E.J."/>
            <person name="Rechtsteiner A."/>
            <person name="Rho M."/>
            <person name="Rogozin I.B."/>
            <person name="Sakarya O."/>
            <person name="Salamov A."/>
            <person name="Schaack S."/>
            <person name="Shapiro H."/>
            <person name="Shiga Y."/>
            <person name="Skalitzky C."/>
            <person name="Smith Z."/>
            <person name="Souvorov A."/>
            <person name="Sung W."/>
            <person name="Tang Z."/>
            <person name="Tsuchiya D."/>
            <person name="Tu H."/>
            <person name="Vos H."/>
            <person name="Wang M."/>
            <person name="Wolf Y.I."/>
            <person name="Yamagata H."/>
            <person name="Yamada T."/>
            <person name="Ye Y."/>
            <person name="Shaw J.R."/>
            <person name="Andrews J."/>
            <person name="Crease T.J."/>
            <person name="Tang H."/>
            <person name="Lucas S.M."/>
            <person name="Robertson H.M."/>
            <person name="Bork P."/>
            <person name="Koonin E.V."/>
            <person name="Zdobnov E.M."/>
            <person name="Grigoriev I.V."/>
            <person name="Lynch M."/>
            <person name="Boore J.L."/>
        </authorList>
    </citation>
    <scope>NUCLEOTIDE SEQUENCE [LARGE SCALE GENOMIC DNA]</scope>
</reference>
<dbReference type="KEGG" id="dpx:DAPPUDRAFT_109897"/>
<evidence type="ECO:0000313" key="3">
    <source>
        <dbReference type="Proteomes" id="UP000000305"/>
    </source>
</evidence>
<sequence>MGQKQSSSEVADSEMAMTNRTDLSSQFTNVMRSYQTDECFNCGAALEDSNLYNSSTSSSRTPKSSTEVTVRCRQCRVCDSTNVILEKFRAVITSSPRSIPIVSSAHNESNQFSQTNRHLMRTNSSLDTPNNATSTFTESSSTCV</sequence>
<protein>
    <submittedName>
        <fullName evidence="2">Uncharacterized protein</fullName>
    </submittedName>
</protein>
<evidence type="ECO:0000313" key="2">
    <source>
        <dbReference type="EMBL" id="EFX73337.1"/>
    </source>
</evidence>
<accession>E9H4J6</accession>
<proteinExistence type="predicted"/>
<dbReference type="AlphaFoldDB" id="E9H4J6"/>
<dbReference type="InParanoid" id="E9H4J6"/>
<dbReference type="HOGENOM" id="CLU_1808168_0_0_1"/>
<keyword evidence="3" id="KW-1185">Reference proteome</keyword>
<feature type="region of interest" description="Disordered" evidence="1">
    <location>
        <begin position="121"/>
        <end position="144"/>
    </location>
</feature>
<dbReference type="OrthoDB" id="6342371at2759"/>
<dbReference type="Proteomes" id="UP000000305">
    <property type="component" value="Unassembled WGS sequence"/>
</dbReference>
<name>E9H4J6_DAPPU</name>